<dbReference type="GO" id="GO:1905502">
    <property type="term" value="F:acetyl-CoA binding"/>
    <property type="evidence" value="ECO:0007669"/>
    <property type="project" value="TreeGrafter"/>
</dbReference>
<dbReference type="PROSITE" id="PS51186">
    <property type="entry name" value="GNAT"/>
    <property type="match status" value="1"/>
</dbReference>
<sequence>MELHPLHKVPEYLEACVDLLNKQWPRSREARLNSLAKSNDDFPQSLVLIHSAARQLVGHARLCPMPQYPTYCLIESVIIEPTMRNCGRGRFLMDSCEQFAAQRGYCYMYLSTRECQGFYTRCGYKCCGPLLTVGSSGMLFNDERVKFLLAKSAQQQQQQKCVAKVRTIRGAPCSGPGPIPFTMQCKISVIPCLPVCMVKRISEDDA</sequence>
<name>A0A077ZFQ1_TRITR</name>
<dbReference type="GO" id="GO:0005737">
    <property type="term" value="C:cytoplasm"/>
    <property type="evidence" value="ECO:0007669"/>
    <property type="project" value="TreeGrafter"/>
</dbReference>
<proteinExistence type="predicted"/>
<dbReference type="SUPFAM" id="SSF55729">
    <property type="entry name" value="Acyl-CoA N-acyltransferases (Nat)"/>
    <property type="match status" value="1"/>
</dbReference>
<dbReference type="InterPro" id="IPR000182">
    <property type="entry name" value="GNAT_dom"/>
</dbReference>
<keyword evidence="3" id="KW-1185">Reference proteome</keyword>
<accession>A0A077ZFQ1</accession>
<evidence type="ECO:0000313" key="3">
    <source>
        <dbReference type="Proteomes" id="UP000030665"/>
    </source>
</evidence>
<organism evidence="2 3">
    <name type="scientific">Trichuris trichiura</name>
    <name type="common">Whipworm</name>
    <name type="synonym">Trichocephalus trichiurus</name>
    <dbReference type="NCBI Taxonomy" id="36087"/>
    <lineage>
        <taxon>Eukaryota</taxon>
        <taxon>Metazoa</taxon>
        <taxon>Ecdysozoa</taxon>
        <taxon>Nematoda</taxon>
        <taxon>Enoplea</taxon>
        <taxon>Dorylaimia</taxon>
        <taxon>Trichinellida</taxon>
        <taxon>Trichuridae</taxon>
        <taxon>Trichuris</taxon>
    </lineage>
</organism>
<dbReference type="InterPro" id="IPR016181">
    <property type="entry name" value="Acyl_CoA_acyltransferase"/>
</dbReference>
<dbReference type="PANTHER" id="PTHR13538:SF4">
    <property type="entry name" value="N-ALPHA-ACETYLTRANSFERASE 80"/>
    <property type="match status" value="1"/>
</dbReference>
<dbReference type="STRING" id="36087.A0A077ZFQ1"/>
<dbReference type="Proteomes" id="UP000030665">
    <property type="component" value="Unassembled WGS sequence"/>
</dbReference>
<dbReference type="Gene3D" id="3.40.630.30">
    <property type="match status" value="1"/>
</dbReference>
<gene>
    <name evidence="2" type="ORF">TTRE_0000669801</name>
</gene>
<dbReference type="PANTHER" id="PTHR13538">
    <property type="entry name" value="N-ACETYLTRANSFERASE 6"/>
    <property type="match status" value="1"/>
</dbReference>
<dbReference type="AlphaFoldDB" id="A0A077ZFQ1"/>
<dbReference type="CDD" id="cd04301">
    <property type="entry name" value="NAT_SF"/>
    <property type="match status" value="1"/>
</dbReference>
<protein>
    <submittedName>
        <fullName evidence="2">Acetyltransf 1 domain containing protein</fullName>
    </submittedName>
</protein>
<dbReference type="InterPro" id="IPR039840">
    <property type="entry name" value="NAA80"/>
</dbReference>
<reference evidence="2" key="1">
    <citation type="submission" date="2014-01" db="EMBL/GenBank/DDBJ databases">
        <authorList>
            <person name="Aslett M."/>
        </authorList>
    </citation>
    <scope>NUCLEOTIDE SEQUENCE</scope>
</reference>
<dbReference type="Pfam" id="PF00583">
    <property type="entry name" value="Acetyltransf_1"/>
    <property type="match status" value="1"/>
</dbReference>
<dbReference type="EMBL" id="HG806324">
    <property type="protein sequence ID" value="CDW58388.1"/>
    <property type="molecule type" value="Genomic_DNA"/>
</dbReference>
<evidence type="ECO:0000313" key="2">
    <source>
        <dbReference type="EMBL" id="CDW58388.1"/>
    </source>
</evidence>
<dbReference type="GO" id="GO:0008080">
    <property type="term" value="F:N-acetyltransferase activity"/>
    <property type="evidence" value="ECO:0007669"/>
    <property type="project" value="InterPro"/>
</dbReference>
<evidence type="ECO:0000259" key="1">
    <source>
        <dbReference type="PROSITE" id="PS51186"/>
    </source>
</evidence>
<dbReference type="OrthoDB" id="329272at2759"/>
<feature type="domain" description="N-acetyltransferase" evidence="1">
    <location>
        <begin position="1"/>
        <end position="154"/>
    </location>
</feature>
<reference evidence="2" key="2">
    <citation type="submission" date="2014-03" db="EMBL/GenBank/DDBJ databases">
        <title>The whipworm genome and dual-species transcriptomics of an intimate host-pathogen interaction.</title>
        <authorList>
            <person name="Foth B.J."/>
            <person name="Tsai I.J."/>
            <person name="Reid A.J."/>
            <person name="Bancroft A.J."/>
            <person name="Nichol S."/>
            <person name="Tracey A."/>
            <person name="Holroyd N."/>
            <person name="Cotton J.A."/>
            <person name="Stanley E.J."/>
            <person name="Zarowiecki M."/>
            <person name="Liu J.Z."/>
            <person name="Huckvale T."/>
            <person name="Cooper P.J."/>
            <person name="Grencis R.K."/>
            <person name="Berriman M."/>
        </authorList>
    </citation>
    <scope>NUCLEOTIDE SEQUENCE [LARGE SCALE GENOMIC DNA]</scope>
</reference>